<feature type="domain" description="Glycosyltransferase subfamily 4-like N-terminal" evidence="3">
    <location>
        <begin position="20"/>
        <end position="172"/>
    </location>
</feature>
<feature type="non-terminal residue" evidence="4">
    <location>
        <position position="173"/>
    </location>
</feature>
<keyword evidence="1" id="KW-0328">Glycosyltransferase</keyword>
<evidence type="ECO:0000313" key="5">
    <source>
        <dbReference type="Proteomes" id="UP001597053"/>
    </source>
</evidence>
<evidence type="ECO:0000313" key="4">
    <source>
        <dbReference type="EMBL" id="MFD0787173.1"/>
    </source>
</evidence>
<dbReference type="Pfam" id="PF13579">
    <property type="entry name" value="Glyco_trans_4_4"/>
    <property type="match status" value="1"/>
</dbReference>
<evidence type="ECO:0000259" key="3">
    <source>
        <dbReference type="Pfam" id="PF13579"/>
    </source>
</evidence>
<dbReference type="EMBL" id="JBHTHM010001822">
    <property type="protein sequence ID" value="MFD0787173.1"/>
    <property type="molecule type" value="Genomic_DNA"/>
</dbReference>
<sequence>MKVGILSYHFPPEPAFIPGSLAEELAARGHEVRVLTGFPDYPGGQAYPGWRQRWRHETHNERLSVRRVPRYVADGGASTRARLASYLSFAGSAALVARRFLAGIDVLYVFQLPATSFAAASVPRLIGRVPTVLHVQDVLPEDAPPGDERWTARIGSAMTRAFRAADRIAVTAP</sequence>
<evidence type="ECO:0000256" key="1">
    <source>
        <dbReference type="ARBA" id="ARBA00022676"/>
    </source>
</evidence>
<evidence type="ECO:0000256" key="2">
    <source>
        <dbReference type="ARBA" id="ARBA00022679"/>
    </source>
</evidence>
<keyword evidence="5" id="KW-1185">Reference proteome</keyword>
<protein>
    <submittedName>
        <fullName evidence="4">Glycosyltransferase</fullName>
    </submittedName>
</protein>
<dbReference type="Gene3D" id="3.40.50.2000">
    <property type="entry name" value="Glycogen Phosphorylase B"/>
    <property type="match status" value="1"/>
</dbReference>
<accession>A0ABW3A850</accession>
<proteinExistence type="predicted"/>
<keyword evidence="2" id="KW-0808">Transferase</keyword>
<reference evidence="5" key="1">
    <citation type="journal article" date="2019" name="Int. J. Syst. Evol. Microbiol.">
        <title>The Global Catalogue of Microorganisms (GCM) 10K type strain sequencing project: providing services to taxonomists for standard genome sequencing and annotation.</title>
        <authorList>
            <consortium name="The Broad Institute Genomics Platform"/>
            <consortium name="The Broad Institute Genome Sequencing Center for Infectious Disease"/>
            <person name="Wu L."/>
            <person name="Ma J."/>
        </authorList>
    </citation>
    <scope>NUCLEOTIDE SEQUENCE [LARGE SCALE GENOMIC DNA]</scope>
    <source>
        <strain evidence="5">JCM 32148</strain>
    </source>
</reference>
<name>A0ABW3A850_9ACTN</name>
<dbReference type="SUPFAM" id="SSF53756">
    <property type="entry name" value="UDP-Glycosyltransferase/glycogen phosphorylase"/>
    <property type="match status" value="1"/>
</dbReference>
<dbReference type="InterPro" id="IPR028098">
    <property type="entry name" value="Glyco_trans_4-like_N"/>
</dbReference>
<dbReference type="Proteomes" id="UP001597053">
    <property type="component" value="Unassembled WGS sequence"/>
</dbReference>
<comment type="caution">
    <text evidence="4">The sequence shown here is derived from an EMBL/GenBank/DDBJ whole genome shotgun (WGS) entry which is preliminary data.</text>
</comment>
<gene>
    <name evidence="4" type="ORF">ACFQZ8_25005</name>
</gene>
<organism evidence="4 5">
    <name type="scientific">Micromonospora azadirachtae</name>
    <dbReference type="NCBI Taxonomy" id="1970735"/>
    <lineage>
        <taxon>Bacteria</taxon>
        <taxon>Bacillati</taxon>
        <taxon>Actinomycetota</taxon>
        <taxon>Actinomycetes</taxon>
        <taxon>Micromonosporales</taxon>
        <taxon>Micromonosporaceae</taxon>
        <taxon>Micromonospora</taxon>
    </lineage>
</organism>